<reference evidence="3" key="1">
    <citation type="journal article" date="2022" name="G3 (Bethesda)">
        <title>Unveiling the complete genome sequence of Alicyclobacillus acidoterrestris DSM 3922T, a taint-producing strain.</title>
        <authorList>
            <person name="Leonardo I.C."/>
            <person name="Barreto Crespo M.T."/>
            <person name="Gaspar F.B."/>
        </authorList>
    </citation>
    <scope>NUCLEOTIDE SEQUENCE [LARGE SCALE GENOMIC DNA]</scope>
    <source>
        <strain evidence="3">DSM 3922</strain>
    </source>
</reference>
<feature type="domain" description="Glycosyl transferase family 1" evidence="1">
    <location>
        <begin position="224"/>
        <end position="318"/>
    </location>
</feature>
<evidence type="ECO:0000259" key="1">
    <source>
        <dbReference type="Pfam" id="PF00534"/>
    </source>
</evidence>
<dbReference type="PANTHER" id="PTHR12526">
    <property type="entry name" value="GLYCOSYLTRANSFERASE"/>
    <property type="match status" value="1"/>
</dbReference>
<evidence type="ECO:0000313" key="3">
    <source>
        <dbReference type="Proteomes" id="UP000829401"/>
    </source>
</evidence>
<dbReference type="Gene3D" id="3.40.50.2000">
    <property type="entry name" value="Glycogen Phosphorylase B"/>
    <property type="match status" value="2"/>
</dbReference>
<proteinExistence type="predicted"/>
<dbReference type="eggNOG" id="COG0438">
    <property type="taxonomic scope" value="Bacteria"/>
</dbReference>
<dbReference type="RefSeq" id="WP_021298016.1">
    <property type="nucleotide sequence ID" value="NZ_AURB01000167.1"/>
</dbReference>
<gene>
    <name evidence="2" type="ORF">K1I37_06370</name>
</gene>
<dbReference type="SUPFAM" id="SSF53756">
    <property type="entry name" value="UDP-Glycosyltransferase/glycogen phosphorylase"/>
    <property type="match status" value="1"/>
</dbReference>
<dbReference type="GO" id="GO:0016757">
    <property type="term" value="F:glycosyltransferase activity"/>
    <property type="evidence" value="ECO:0007669"/>
    <property type="project" value="InterPro"/>
</dbReference>
<sequence length="343" mass="38682">MKFTFPILTLCIGGAQRMLAEVTNGLVARGHDVTILMPPQGDVDYPVQARIIRTKEPYLRPEDYPVSDVIVSNYYLTVSSAALASASGKGLHVRFSLCYEPTFLPDNHLTFPTYQFTDKVIVLSEWQRQIIALNHGISGRIVPVGVSSTFRNLHRREQNTNLQITAIVRHAEGNWSWHRDQPYLITELERICASRPGVVVNLICPARELSISPTLQRLRESGRFVFHSPETDEALRDVYNMTDIFVNSSTYDSASIPGLEAMKCGAALVTTYSGGNADYCRHMDNCLLSYRYESRLAHDVLRLIDDAALRRRLAESGEREAEKWTWANSVEKFDSAIRAFTGH</sequence>
<dbReference type="AlphaFoldDB" id="T0CTI9"/>
<evidence type="ECO:0000313" key="2">
    <source>
        <dbReference type="EMBL" id="UNO50110.1"/>
    </source>
</evidence>
<accession>A0A9E7CSS6</accession>
<dbReference type="KEGG" id="aaco:K1I37_06370"/>
<dbReference type="Pfam" id="PF00534">
    <property type="entry name" value="Glycos_transf_1"/>
    <property type="match status" value="1"/>
</dbReference>
<dbReference type="CDD" id="cd03801">
    <property type="entry name" value="GT4_PimA-like"/>
    <property type="match status" value="1"/>
</dbReference>
<protein>
    <submittedName>
        <fullName evidence="2">Glycosyltransferase family 4 protein</fullName>
    </submittedName>
</protein>
<keyword evidence="3" id="KW-1185">Reference proteome</keyword>
<dbReference type="OrthoDB" id="267399at2"/>
<dbReference type="Proteomes" id="UP000829401">
    <property type="component" value="Chromosome"/>
</dbReference>
<dbReference type="InterPro" id="IPR001296">
    <property type="entry name" value="Glyco_trans_1"/>
</dbReference>
<dbReference type="EMBL" id="CP080467">
    <property type="protein sequence ID" value="UNO50110.1"/>
    <property type="molecule type" value="Genomic_DNA"/>
</dbReference>
<accession>T0CTI9</accession>
<organism evidence="2 3">
    <name type="scientific">Alicyclobacillus acidoterrestris (strain ATCC 49025 / DSM 3922 / CIP 106132 / NCIMB 13137 / GD3B)</name>
    <dbReference type="NCBI Taxonomy" id="1356854"/>
    <lineage>
        <taxon>Bacteria</taxon>
        <taxon>Bacillati</taxon>
        <taxon>Bacillota</taxon>
        <taxon>Bacilli</taxon>
        <taxon>Bacillales</taxon>
        <taxon>Alicyclobacillaceae</taxon>
        <taxon>Alicyclobacillus</taxon>
    </lineage>
</organism>
<name>T0CTI9_ALIAG</name>
<dbReference type="STRING" id="1356854.N007_14345"/>